<reference evidence="1" key="1">
    <citation type="submission" date="2020-07" db="EMBL/GenBank/DDBJ databases">
        <title>The High-quality genome of the commercially important snow crab, Chionoecetes opilio.</title>
        <authorList>
            <person name="Jeong J.-H."/>
            <person name="Ryu S."/>
        </authorList>
    </citation>
    <scope>NUCLEOTIDE SEQUENCE</scope>
    <source>
        <strain evidence="1">MADBK_172401_WGS</strain>
        <tissue evidence="1">Digestive gland</tissue>
    </source>
</reference>
<organism evidence="1 2">
    <name type="scientific">Chionoecetes opilio</name>
    <name type="common">Atlantic snow crab</name>
    <name type="synonym">Cancer opilio</name>
    <dbReference type="NCBI Taxonomy" id="41210"/>
    <lineage>
        <taxon>Eukaryota</taxon>
        <taxon>Metazoa</taxon>
        <taxon>Ecdysozoa</taxon>
        <taxon>Arthropoda</taxon>
        <taxon>Crustacea</taxon>
        <taxon>Multicrustacea</taxon>
        <taxon>Malacostraca</taxon>
        <taxon>Eumalacostraca</taxon>
        <taxon>Eucarida</taxon>
        <taxon>Decapoda</taxon>
        <taxon>Pleocyemata</taxon>
        <taxon>Brachyura</taxon>
        <taxon>Eubrachyura</taxon>
        <taxon>Majoidea</taxon>
        <taxon>Majidae</taxon>
        <taxon>Chionoecetes</taxon>
    </lineage>
</organism>
<name>A0A8J8WMV5_CHIOP</name>
<dbReference type="AlphaFoldDB" id="A0A8J8WMV5"/>
<keyword evidence="2" id="KW-1185">Reference proteome</keyword>
<protein>
    <submittedName>
        <fullName evidence="1">Uncharacterized protein</fullName>
    </submittedName>
</protein>
<gene>
    <name evidence="1" type="ORF">GWK47_002981</name>
</gene>
<dbReference type="Proteomes" id="UP000770661">
    <property type="component" value="Unassembled WGS sequence"/>
</dbReference>
<accession>A0A8J8WMV5</accession>
<comment type="caution">
    <text evidence="1">The sequence shown here is derived from an EMBL/GenBank/DDBJ whole genome shotgun (WGS) entry which is preliminary data.</text>
</comment>
<evidence type="ECO:0000313" key="1">
    <source>
        <dbReference type="EMBL" id="KAG0698431.1"/>
    </source>
</evidence>
<dbReference type="EMBL" id="JACEEZ010025683">
    <property type="protein sequence ID" value="KAG0698431.1"/>
    <property type="molecule type" value="Genomic_DNA"/>
</dbReference>
<sequence>MEIKKKAWGTAKVLRRVPRTFFGPKCSSTVQEKNWHLRQFFARITGGTLQGPFKPGPRMCAFPTFPKDNSLFQPMGHGCDQNIKGKPEGCEKALKRMGTNTMTPGLLERTTSDMLFWAIKQHGVMKPSTLNAVGMHSGLVFNDFKGVSPQSLSNEGHFRPGTPVGGEGFLKTEEEWRNHCPLEQSFSGRDYPGWIPIGDMLMKMTTRDKACV</sequence>
<proteinExistence type="predicted"/>
<evidence type="ECO:0000313" key="2">
    <source>
        <dbReference type="Proteomes" id="UP000770661"/>
    </source>
</evidence>